<name>A0ABV6MKA0_9PSEU</name>
<sequence>MKGSALWAPDRRGATVGVLLLVVLAAFESMGVTTALPTIVRDLHGEALYSWPFTMFLAAQVVGNVVSGRVCDRRGPAPMLVLGPLLFALGLLVAGTAGSMAQLLAGRALQGFGGGAEVVAIYVMIAAVYPERDRPVIIGAMSAAWVGPSLVGPAVAGLLTQYVNWHWVFLGLLPFELVGWVLVVAVVRRLPVVSQSGPRRRGQVLVAVSAAVGLALVSSAGDQLNLVGVGVIVLGLALVAPAVVVLLPRGTLTARRGLPSAMIARALMSAAFMGCEAFLPLVLQQVHGYEPAWAGLPLTAGAIGWALGSSIQARRPALGEAVFLRWGFFSLAVGVALVTLVAPAWGPAWLAAPAWIFSGIGMGLATASASVLVLRLSPAHDRGFTTAALQMSDLFAQSLSIGLGGVLVALLGPTAGWAPLNAVFVTFTLIGALVISRRAAEPDPTTQCRARRRQ</sequence>
<dbReference type="Proteomes" id="UP001589810">
    <property type="component" value="Unassembled WGS sequence"/>
</dbReference>
<comment type="subcellular location">
    <subcellularLocation>
        <location evidence="1">Cell membrane</location>
        <topology evidence="1">Multi-pass membrane protein</topology>
    </subcellularLocation>
</comment>
<dbReference type="PANTHER" id="PTHR23501:SF154">
    <property type="entry name" value="MULTIDRUG-EFFLUX TRANSPORTER RV1634-RELATED"/>
    <property type="match status" value="1"/>
</dbReference>
<dbReference type="EMBL" id="JBHLUD010000001">
    <property type="protein sequence ID" value="MFC0540726.1"/>
    <property type="molecule type" value="Genomic_DNA"/>
</dbReference>
<keyword evidence="8" id="KW-1185">Reference proteome</keyword>
<feature type="transmembrane region" description="Helical" evidence="5">
    <location>
        <begin position="352"/>
        <end position="374"/>
    </location>
</feature>
<feature type="transmembrane region" description="Helical" evidence="5">
    <location>
        <begin position="323"/>
        <end position="346"/>
    </location>
</feature>
<organism evidence="7 8">
    <name type="scientific">Kutzneria chonburiensis</name>
    <dbReference type="NCBI Taxonomy" id="1483604"/>
    <lineage>
        <taxon>Bacteria</taxon>
        <taxon>Bacillati</taxon>
        <taxon>Actinomycetota</taxon>
        <taxon>Actinomycetes</taxon>
        <taxon>Pseudonocardiales</taxon>
        <taxon>Pseudonocardiaceae</taxon>
        <taxon>Kutzneria</taxon>
    </lineage>
</organism>
<dbReference type="RefSeq" id="WP_273939552.1">
    <property type="nucleotide sequence ID" value="NZ_CP097263.1"/>
</dbReference>
<feature type="transmembrane region" description="Helical" evidence="5">
    <location>
        <begin position="136"/>
        <end position="159"/>
    </location>
</feature>
<feature type="transmembrane region" description="Helical" evidence="5">
    <location>
        <begin position="417"/>
        <end position="435"/>
    </location>
</feature>
<dbReference type="Pfam" id="PF07690">
    <property type="entry name" value="MFS_1"/>
    <property type="match status" value="1"/>
</dbReference>
<feature type="transmembrane region" description="Helical" evidence="5">
    <location>
        <begin position="202"/>
        <end position="220"/>
    </location>
</feature>
<feature type="transmembrane region" description="Helical" evidence="5">
    <location>
        <begin position="79"/>
        <end position="105"/>
    </location>
</feature>
<feature type="transmembrane region" description="Helical" evidence="5">
    <location>
        <begin position="394"/>
        <end position="411"/>
    </location>
</feature>
<protein>
    <submittedName>
        <fullName evidence="7">MFS transporter</fullName>
    </submittedName>
</protein>
<comment type="caution">
    <text evidence="7">The sequence shown here is derived from an EMBL/GenBank/DDBJ whole genome shotgun (WGS) entry which is preliminary data.</text>
</comment>
<proteinExistence type="predicted"/>
<keyword evidence="3 5" id="KW-1133">Transmembrane helix</keyword>
<evidence type="ECO:0000259" key="6">
    <source>
        <dbReference type="PROSITE" id="PS50850"/>
    </source>
</evidence>
<feature type="domain" description="Major facilitator superfamily (MFS) profile" evidence="6">
    <location>
        <begin position="14"/>
        <end position="443"/>
    </location>
</feature>
<evidence type="ECO:0000313" key="7">
    <source>
        <dbReference type="EMBL" id="MFC0540726.1"/>
    </source>
</evidence>
<feature type="transmembrane region" description="Helical" evidence="5">
    <location>
        <begin position="47"/>
        <end position="67"/>
    </location>
</feature>
<keyword evidence="2 5" id="KW-0812">Transmembrane</keyword>
<dbReference type="InterPro" id="IPR020846">
    <property type="entry name" value="MFS_dom"/>
</dbReference>
<gene>
    <name evidence="7" type="ORF">ACFFH7_04510</name>
</gene>
<feature type="transmembrane region" description="Helical" evidence="5">
    <location>
        <begin position="226"/>
        <end position="247"/>
    </location>
</feature>
<dbReference type="PROSITE" id="PS50850">
    <property type="entry name" value="MFS"/>
    <property type="match status" value="1"/>
</dbReference>
<evidence type="ECO:0000256" key="5">
    <source>
        <dbReference type="SAM" id="Phobius"/>
    </source>
</evidence>
<evidence type="ECO:0000256" key="2">
    <source>
        <dbReference type="ARBA" id="ARBA00022692"/>
    </source>
</evidence>
<evidence type="ECO:0000256" key="4">
    <source>
        <dbReference type="ARBA" id="ARBA00023136"/>
    </source>
</evidence>
<keyword evidence="4 5" id="KW-0472">Membrane</keyword>
<evidence type="ECO:0000313" key="8">
    <source>
        <dbReference type="Proteomes" id="UP001589810"/>
    </source>
</evidence>
<dbReference type="Gene3D" id="1.20.1250.20">
    <property type="entry name" value="MFS general substrate transporter like domains"/>
    <property type="match status" value="1"/>
</dbReference>
<feature type="transmembrane region" description="Helical" evidence="5">
    <location>
        <begin position="111"/>
        <end position="129"/>
    </location>
</feature>
<feature type="transmembrane region" description="Helical" evidence="5">
    <location>
        <begin position="292"/>
        <end position="311"/>
    </location>
</feature>
<dbReference type="SUPFAM" id="SSF103473">
    <property type="entry name" value="MFS general substrate transporter"/>
    <property type="match status" value="1"/>
</dbReference>
<accession>A0ABV6MKA0</accession>
<reference evidence="7 8" key="1">
    <citation type="submission" date="2024-09" db="EMBL/GenBank/DDBJ databases">
        <authorList>
            <person name="Sun Q."/>
            <person name="Mori K."/>
        </authorList>
    </citation>
    <scope>NUCLEOTIDE SEQUENCE [LARGE SCALE GENOMIC DNA]</scope>
    <source>
        <strain evidence="7 8">TBRC 1432</strain>
    </source>
</reference>
<dbReference type="InterPro" id="IPR036259">
    <property type="entry name" value="MFS_trans_sf"/>
</dbReference>
<feature type="transmembrane region" description="Helical" evidence="5">
    <location>
        <begin position="165"/>
        <end position="190"/>
    </location>
</feature>
<evidence type="ECO:0000256" key="1">
    <source>
        <dbReference type="ARBA" id="ARBA00004651"/>
    </source>
</evidence>
<dbReference type="PANTHER" id="PTHR23501">
    <property type="entry name" value="MAJOR FACILITATOR SUPERFAMILY"/>
    <property type="match status" value="1"/>
</dbReference>
<feature type="transmembrane region" description="Helical" evidence="5">
    <location>
        <begin position="267"/>
        <end position="286"/>
    </location>
</feature>
<dbReference type="InterPro" id="IPR011701">
    <property type="entry name" value="MFS"/>
</dbReference>
<evidence type="ECO:0000256" key="3">
    <source>
        <dbReference type="ARBA" id="ARBA00022989"/>
    </source>
</evidence>